<dbReference type="SUPFAM" id="SSF55298">
    <property type="entry name" value="YjgF-like"/>
    <property type="match status" value="1"/>
</dbReference>
<comment type="caution">
    <text evidence="1">The sequence shown here is derived from an EMBL/GenBank/DDBJ whole genome shotgun (WGS) entry which is preliminary data.</text>
</comment>
<protein>
    <submittedName>
        <fullName evidence="1">RidA family protein</fullName>
    </submittedName>
</protein>
<dbReference type="CDD" id="cd02199">
    <property type="entry name" value="YjgF_YER057c_UK114_like_1"/>
    <property type="match status" value="1"/>
</dbReference>
<dbReference type="Gene3D" id="3.30.1330.40">
    <property type="entry name" value="RutC-like"/>
    <property type="match status" value="1"/>
</dbReference>
<dbReference type="InterPro" id="IPR006175">
    <property type="entry name" value="YjgF/YER057c/UK114"/>
</dbReference>
<dbReference type="OrthoDB" id="9806229at2"/>
<name>A0A370B244_9ACTN</name>
<dbReference type="PANTHER" id="PTHR43760:SF1">
    <property type="entry name" value="ENDORIBONUCLEASE L-PSP_CHORISMATE MUTASE-LIKE DOMAIN-CONTAINING PROTEIN"/>
    <property type="match status" value="1"/>
</dbReference>
<dbReference type="Pfam" id="PF01042">
    <property type="entry name" value="Ribonuc_L-PSP"/>
    <property type="match status" value="1"/>
</dbReference>
<dbReference type="PANTHER" id="PTHR43760">
    <property type="entry name" value="ENDORIBONUCLEASE-RELATED"/>
    <property type="match status" value="1"/>
</dbReference>
<organism evidence="1 2">
    <name type="scientific">Streptomyces corynorhini</name>
    <dbReference type="NCBI Taxonomy" id="2282652"/>
    <lineage>
        <taxon>Bacteria</taxon>
        <taxon>Bacillati</taxon>
        <taxon>Actinomycetota</taxon>
        <taxon>Actinomycetes</taxon>
        <taxon>Kitasatosporales</taxon>
        <taxon>Streptomycetaceae</taxon>
        <taxon>Streptomyces</taxon>
    </lineage>
</organism>
<dbReference type="AlphaFoldDB" id="A0A370B244"/>
<evidence type="ECO:0000313" key="1">
    <source>
        <dbReference type="EMBL" id="RDG34732.1"/>
    </source>
</evidence>
<dbReference type="EMBL" id="QQNA01000284">
    <property type="protein sequence ID" value="RDG34732.1"/>
    <property type="molecule type" value="Genomic_DNA"/>
</dbReference>
<dbReference type="Proteomes" id="UP000253741">
    <property type="component" value="Unassembled WGS sequence"/>
</dbReference>
<proteinExistence type="predicted"/>
<keyword evidence="2" id="KW-1185">Reference proteome</keyword>
<gene>
    <name evidence="1" type="ORF">DVH02_29180</name>
</gene>
<dbReference type="InterPro" id="IPR035959">
    <property type="entry name" value="RutC-like_sf"/>
</dbReference>
<reference evidence="1 2" key="1">
    <citation type="submission" date="2018-07" db="EMBL/GenBank/DDBJ databases">
        <title>Streptomyces species from bats.</title>
        <authorList>
            <person name="Dunlap C."/>
        </authorList>
    </citation>
    <scope>NUCLEOTIDE SEQUENCE [LARGE SCALE GENOMIC DNA]</scope>
    <source>
        <strain evidence="1 2">AC230</strain>
    </source>
</reference>
<sequence>MPDAPVPAGDYAAARIAGGLVFTAGMTPRADGGVIAAGVLGADLSVADAVPLAALAAGRAVEAARGAVRAAGLRLDSAVSMTVHLAVAPGFTEHSRVADGASARVRSLLGGRPPARTAVGVVALPSGAPVEVTLVLSTLHTPSTADAEVPAPS</sequence>
<dbReference type="InterPro" id="IPR013813">
    <property type="entry name" value="Endoribo_LPSP/chorism_mut-like"/>
</dbReference>
<evidence type="ECO:0000313" key="2">
    <source>
        <dbReference type="Proteomes" id="UP000253741"/>
    </source>
</evidence>
<accession>A0A370B244</accession>